<proteinExistence type="predicted"/>
<dbReference type="PANTHER" id="PTHR35748:SF1">
    <property type="entry name" value="OS05G0358400 PROTEIN"/>
    <property type="match status" value="1"/>
</dbReference>
<name>A0A0V0HA62_SOLCH</name>
<accession>A0A0V0HA62</accession>
<dbReference type="AlphaFoldDB" id="A0A0V0HA62"/>
<protein>
    <submittedName>
        <fullName evidence="1">Putative ovule protein</fullName>
    </submittedName>
</protein>
<reference evidence="1" key="1">
    <citation type="submission" date="2015-12" db="EMBL/GenBank/DDBJ databases">
        <title>Gene expression during late stages of embryo sac development: a critical building block for successful pollen-pistil interactions.</title>
        <authorList>
            <person name="Liu Y."/>
            <person name="Joly V."/>
            <person name="Sabar M."/>
            <person name="Matton D.P."/>
        </authorList>
    </citation>
    <scope>NUCLEOTIDE SEQUENCE</scope>
</reference>
<dbReference type="EMBL" id="GEDG01022664">
    <property type="protein sequence ID" value="JAP17329.1"/>
    <property type="molecule type" value="Transcribed_RNA"/>
</dbReference>
<sequence length="83" mass="9862">MKELMIQSFVFLCMPLSQVHVASCIICYLLCVCYSFISSILSLGDKDIFFQQYGRYNINKIWRDDIFPCRVYLRHWSVLSSTY</sequence>
<evidence type="ECO:0000313" key="1">
    <source>
        <dbReference type="EMBL" id="JAP17329.1"/>
    </source>
</evidence>
<organism evidence="1">
    <name type="scientific">Solanum chacoense</name>
    <name type="common">Chaco potato</name>
    <dbReference type="NCBI Taxonomy" id="4108"/>
    <lineage>
        <taxon>Eukaryota</taxon>
        <taxon>Viridiplantae</taxon>
        <taxon>Streptophyta</taxon>
        <taxon>Embryophyta</taxon>
        <taxon>Tracheophyta</taxon>
        <taxon>Spermatophyta</taxon>
        <taxon>Magnoliopsida</taxon>
        <taxon>eudicotyledons</taxon>
        <taxon>Gunneridae</taxon>
        <taxon>Pentapetalae</taxon>
        <taxon>asterids</taxon>
        <taxon>lamiids</taxon>
        <taxon>Solanales</taxon>
        <taxon>Solanaceae</taxon>
        <taxon>Solanoideae</taxon>
        <taxon>Solaneae</taxon>
        <taxon>Solanum</taxon>
    </lineage>
</organism>
<dbReference type="PANTHER" id="PTHR35748">
    <property type="entry name" value="OS05G0358400 PROTEIN"/>
    <property type="match status" value="1"/>
</dbReference>